<reference evidence="2 3" key="1">
    <citation type="submission" date="2021-06" db="EMBL/GenBank/DDBJ databases">
        <authorList>
            <person name="Palmer J.M."/>
        </authorList>
    </citation>
    <scope>NUCLEOTIDE SEQUENCE [LARGE SCALE GENOMIC DNA]</scope>
    <source>
        <strain evidence="2 3">XC_2019</strain>
        <tissue evidence="2">Muscle</tissue>
    </source>
</reference>
<gene>
    <name evidence="2" type="ORF">XENOCAPTIV_018604</name>
</gene>
<evidence type="ECO:0000313" key="2">
    <source>
        <dbReference type="EMBL" id="MEQ2214744.1"/>
    </source>
</evidence>
<keyword evidence="3" id="KW-1185">Reference proteome</keyword>
<keyword evidence="1" id="KW-1133">Transmembrane helix</keyword>
<accession>A0ABV0S2G0</accession>
<feature type="transmembrane region" description="Helical" evidence="1">
    <location>
        <begin position="6"/>
        <end position="28"/>
    </location>
</feature>
<dbReference type="Proteomes" id="UP001434883">
    <property type="component" value="Unassembled WGS sequence"/>
</dbReference>
<keyword evidence="1" id="KW-0812">Transmembrane</keyword>
<sequence length="116" mass="13256">MNVYASIFYTYFFHFGWWGSWYVSPAVYGREMGYSLDKSPVQQPCTLPFTPNLNRQINLAVMFLDCGRTYSYMGRTCKLDAERPPAGSRTMSFLLQGSNATNCTTVQPFINVNNSF</sequence>
<dbReference type="EMBL" id="JAHRIN010067609">
    <property type="protein sequence ID" value="MEQ2214744.1"/>
    <property type="molecule type" value="Genomic_DNA"/>
</dbReference>
<organism evidence="2 3">
    <name type="scientific">Xenoophorus captivus</name>
    <dbReference type="NCBI Taxonomy" id="1517983"/>
    <lineage>
        <taxon>Eukaryota</taxon>
        <taxon>Metazoa</taxon>
        <taxon>Chordata</taxon>
        <taxon>Craniata</taxon>
        <taxon>Vertebrata</taxon>
        <taxon>Euteleostomi</taxon>
        <taxon>Actinopterygii</taxon>
        <taxon>Neopterygii</taxon>
        <taxon>Teleostei</taxon>
        <taxon>Neoteleostei</taxon>
        <taxon>Acanthomorphata</taxon>
        <taxon>Ovalentaria</taxon>
        <taxon>Atherinomorphae</taxon>
        <taxon>Cyprinodontiformes</taxon>
        <taxon>Goodeidae</taxon>
        <taxon>Xenoophorus</taxon>
    </lineage>
</organism>
<name>A0ABV0S2G0_9TELE</name>
<keyword evidence="1" id="KW-0472">Membrane</keyword>
<protein>
    <submittedName>
        <fullName evidence="2">Uncharacterized protein</fullName>
    </submittedName>
</protein>
<evidence type="ECO:0000256" key="1">
    <source>
        <dbReference type="SAM" id="Phobius"/>
    </source>
</evidence>
<proteinExistence type="predicted"/>
<evidence type="ECO:0000313" key="3">
    <source>
        <dbReference type="Proteomes" id="UP001434883"/>
    </source>
</evidence>
<comment type="caution">
    <text evidence="2">The sequence shown here is derived from an EMBL/GenBank/DDBJ whole genome shotgun (WGS) entry which is preliminary data.</text>
</comment>